<evidence type="ECO:0000313" key="2">
    <source>
        <dbReference type="Proteomes" id="UP001479436"/>
    </source>
</evidence>
<accession>A0ABR2WBY0</accession>
<sequence length="208" mass="23807">MPSSNYIQIDVPPRHPPFGCLTSKDLITKKPGFKHWEQWATKIKTYEASMRAYLVQYFACHTNLSAESKSTLDNTVIERVYSLFIAILDDDFAKIQEVLSVLGFSELSTSFVERKSDPMLLTNINKERIAWVKTSFNQAYVDEFNLIDRLLDSLNTAANRWSNAEYMSPYTSIIQSSGYGKSRAIKQIAQRTFVIYCCLRPEQSSGFP</sequence>
<dbReference type="PANTHER" id="PTHR33266">
    <property type="entry name" value="CHROMOSOME 15, WHOLE GENOME SHOTGUN SEQUENCE"/>
    <property type="match status" value="1"/>
</dbReference>
<keyword evidence="2" id="KW-1185">Reference proteome</keyword>
<dbReference type="EMBL" id="JASJQH010006854">
    <property type="protein sequence ID" value="KAK9729919.1"/>
    <property type="molecule type" value="Genomic_DNA"/>
</dbReference>
<protein>
    <submittedName>
        <fullName evidence="1">Uncharacterized protein</fullName>
    </submittedName>
</protein>
<dbReference type="PANTHER" id="PTHR33266:SF1">
    <property type="entry name" value="F-BOX DOMAIN-CONTAINING PROTEIN"/>
    <property type="match status" value="1"/>
</dbReference>
<organism evidence="1 2">
    <name type="scientific">Basidiobolus ranarum</name>
    <dbReference type="NCBI Taxonomy" id="34480"/>
    <lineage>
        <taxon>Eukaryota</taxon>
        <taxon>Fungi</taxon>
        <taxon>Fungi incertae sedis</taxon>
        <taxon>Zoopagomycota</taxon>
        <taxon>Entomophthoromycotina</taxon>
        <taxon>Basidiobolomycetes</taxon>
        <taxon>Basidiobolales</taxon>
        <taxon>Basidiobolaceae</taxon>
        <taxon>Basidiobolus</taxon>
    </lineage>
</organism>
<feature type="non-terminal residue" evidence="1">
    <location>
        <position position="208"/>
    </location>
</feature>
<name>A0ABR2WBY0_9FUNG</name>
<evidence type="ECO:0000313" key="1">
    <source>
        <dbReference type="EMBL" id="KAK9729919.1"/>
    </source>
</evidence>
<proteinExistence type="predicted"/>
<reference evidence="1 2" key="1">
    <citation type="submission" date="2023-04" db="EMBL/GenBank/DDBJ databases">
        <title>Genome of Basidiobolus ranarum AG-B5.</title>
        <authorList>
            <person name="Stajich J.E."/>
            <person name="Carter-House D."/>
            <person name="Gryganskyi A."/>
        </authorList>
    </citation>
    <scope>NUCLEOTIDE SEQUENCE [LARGE SCALE GENOMIC DNA]</scope>
    <source>
        <strain evidence="1 2">AG-B5</strain>
    </source>
</reference>
<dbReference type="Proteomes" id="UP001479436">
    <property type="component" value="Unassembled WGS sequence"/>
</dbReference>
<comment type="caution">
    <text evidence="1">The sequence shown here is derived from an EMBL/GenBank/DDBJ whole genome shotgun (WGS) entry which is preliminary data.</text>
</comment>
<gene>
    <name evidence="1" type="ORF">K7432_018624</name>
</gene>